<accession>A0A6J6N4P3</accession>
<keyword evidence="2" id="KW-1133">Transmembrane helix</keyword>
<name>A0A6J6N4P3_9ZZZZ</name>
<feature type="transmembrane region" description="Helical" evidence="2">
    <location>
        <begin position="91"/>
        <end position="109"/>
    </location>
</feature>
<reference evidence="3" key="1">
    <citation type="submission" date="2020-05" db="EMBL/GenBank/DDBJ databases">
        <authorList>
            <person name="Chiriac C."/>
            <person name="Salcher M."/>
            <person name="Ghai R."/>
            <person name="Kavagutti S V."/>
        </authorList>
    </citation>
    <scope>NUCLEOTIDE SEQUENCE</scope>
</reference>
<feature type="region of interest" description="Disordered" evidence="1">
    <location>
        <begin position="122"/>
        <end position="141"/>
    </location>
</feature>
<organism evidence="3">
    <name type="scientific">freshwater metagenome</name>
    <dbReference type="NCBI Taxonomy" id="449393"/>
    <lineage>
        <taxon>unclassified sequences</taxon>
        <taxon>metagenomes</taxon>
        <taxon>ecological metagenomes</taxon>
    </lineage>
</organism>
<proteinExistence type="predicted"/>
<keyword evidence="2" id="KW-0812">Transmembrane</keyword>
<keyword evidence="2" id="KW-0472">Membrane</keyword>
<protein>
    <submittedName>
        <fullName evidence="3">Unannotated protein</fullName>
    </submittedName>
</protein>
<dbReference type="EMBL" id="CAEZXM010000028">
    <property type="protein sequence ID" value="CAB4681600.1"/>
    <property type="molecule type" value="Genomic_DNA"/>
</dbReference>
<evidence type="ECO:0000256" key="2">
    <source>
        <dbReference type="SAM" id="Phobius"/>
    </source>
</evidence>
<gene>
    <name evidence="3" type="ORF">UFOPK2366_00247</name>
</gene>
<sequence>MAESGKRPFWAHQGAEYLIGIVFVAQGIQSTTPMVPTLLGGLVVLNTATAKGPLAAFQVFSRRVHRVLDAVLVLLTVLCAVQNTVSIEAGTRILMGLLAFALGFIWLLSDFTEKVKVPKSTARAAGTPRVARPATPDDGSLASTVGRSAGRLVGNGVKAYRKRKG</sequence>
<dbReference type="AlphaFoldDB" id="A0A6J6N4P3"/>
<evidence type="ECO:0000313" key="3">
    <source>
        <dbReference type="EMBL" id="CAB4681600.1"/>
    </source>
</evidence>
<evidence type="ECO:0000256" key="1">
    <source>
        <dbReference type="SAM" id="MobiDB-lite"/>
    </source>
</evidence>
<feature type="transmembrane region" description="Helical" evidence="2">
    <location>
        <begin position="67"/>
        <end position="85"/>
    </location>
</feature>